<dbReference type="GO" id="GO:0005509">
    <property type="term" value="F:calcium ion binding"/>
    <property type="evidence" value="ECO:0007669"/>
    <property type="project" value="InterPro"/>
</dbReference>
<name>A0AAN8JTK2_PATCE</name>
<dbReference type="EC" id="1.6.3.1" evidence="3"/>
<keyword evidence="6 20" id="KW-0812">Transmembrane</keyword>
<dbReference type="GO" id="GO:0006979">
    <property type="term" value="P:response to oxidative stress"/>
    <property type="evidence" value="ECO:0007669"/>
    <property type="project" value="InterPro"/>
</dbReference>
<dbReference type="SUPFAM" id="SSF48113">
    <property type="entry name" value="Heme-dependent peroxidases"/>
    <property type="match status" value="1"/>
</dbReference>
<dbReference type="InterPro" id="IPR013121">
    <property type="entry name" value="Fe_red_NAD-bd_6"/>
</dbReference>
<dbReference type="PROSITE" id="PS50292">
    <property type="entry name" value="PEROXIDASE_3"/>
    <property type="match status" value="1"/>
</dbReference>
<evidence type="ECO:0000256" key="3">
    <source>
        <dbReference type="ARBA" id="ARBA00012698"/>
    </source>
</evidence>
<dbReference type="Pfam" id="PF03098">
    <property type="entry name" value="An_peroxidase"/>
    <property type="match status" value="1"/>
</dbReference>
<dbReference type="GO" id="GO:0016175">
    <property type="term" value="F:superoxide-generating NAD(P)H oxidase activity"/>
    <property type="evidence" value="ECO:0007669"/>
    <property type="project" value="UniProtKB-ARBA"/>
</dbReference>
<dbReference type="FunFam" id="2.40.30.10:FF:000059">
    <property type="entry name" value="dual oxidase isoform X1"/>
    <property type="match status" value="1"/>
</dbReference>
<evidence type="ECO:0000256" key="14">
    <source>
        <dbReference type="ARBA" id="ARBA00023136"/>
    </source>
</evidence>
<dbReference type="InterPro" id="IPR013112">
    <property type="entry name" value="FAD-bd_8"/>
</dbReference>
<comment type="subcellular location">
    <subcellularLocation>
        <location evidence="1">Apical cell membrane</location>
        <topology evidence="1">Multi-pass membrane protein</topology>
    </subcellularLocation>
</comment>
<organism evidence="24 25">
    <name type="scientific">Patella caerulea</name>
    <name type="common">Rayed Mediterranean limpet</name>
    <dbReference type="NCBI Taxonomy" id="87958"/>
    <lineage>
        <taxon>Eukaryota</taxon>
        <taxon>Metazoa</taxon>
        <taxon>Spiralia</taxon>
        <taxon>Lophotrochozoa</taxon>
        <taxon>Mollusca</taxon>
        <taxon>Gastropoda</taxon>
        <taxon>Patellogastropoda</taxon>
        <taxon>Patelloidea</taxon>
        <taxon>Patellidae</taxon>
        <taxon>Patella</taxon>
    </lineage>
</organism>
<dbReference type="InterPro" id="IPR037120">
    <property type="entry name" value="Haem_peroxidase_sf_animal"/>
</dbReference>
<evidence type="ECO:0000256" key="20">
    <source>
        <dbReference type="SAM" id="Phobius"/>
    </source>
</evidence>
<dbReference type="GO" id="GO:0042554">
    <property type="term" value="P:superoxide anion generation"/>
    <property type="evidence" value="ECO:0007669"/>
    <property type="project" value="TreeGrafter"/>
</dbReference>
<evidence type="ECO:0000256" key="21">
    <source>
        <dbReference type="SAM" id="SignalP"/>
    </source>
</evidence>
<keyword evidence="19" id="KW-0349">Heme</keyword>
<feature type="transmembrane region" description="Helical" evidence="20">
    <location>
        <begin position="1228"/>
        <end position="1249"/>
    </location>
</feature>
<evidence type="ECO:0000313" key="24">
    <source>
        <dbReference type="EMBL" id="KAK6179798.1"/>
    </source>
</evidence>
<evidence type="ECO:0000256" key="1">
    <source>
        <dbReference type="ARBA" id="ARBA00004424"/>
    </source>
</evidence>
<evidence type="ECO:0000256" key="4">
    <source>
        <dbReference type="ARBA" id="ARBA00022559"/>
    </source>
</evidence>
<dbReference type="SFLD" id="SFLDS00052">
    <property type="entry name" value="Ferric_Reductase_Domain"/>
    <property type="match status" value="1"/>
</dbReference>
<dbReference type="Pfam" id="PF13833">
    <property type="entry name" value="EF-hand_8"/>
    <property type="match status" value="1"/>
</dbReference>
<feature type="domain" description="EF-hand" evidence="22">
    <location>
        <begin position="895"/>
        <end position="930"/>
    </location>
</feature>
<evidence type="ECO:0000256" key="11">
    <source>
        <dbReference type="ARBA" id="ARBA00022857"/>
    </source>
</evidence>
<dbReference type="Gene3D" id="1.10.238.10">
    <property type="entry name" value="EF-hand"/>
    <property type="match status" value="1"/>
</dbReference>
<evidence type="ECO:0000256" key="13">
    <source>
        <dbReference type="ARBA" id="ARBA00023002"/>
    </source>
</evidence>
<dbReference type="Gene3D" id="1.10.640.10">
    <property type="entry name" value="Haem peroxidase domain superfamily, animal type"/>
    <property type="match status" value="1"/>
</dbReference>
<dbReference type="CDD" id="cd06186">
    <property type="entry name" value="NOX_Duox_like_FAD_NADP"/>
    <property type="match status" value="1"/>
</dbReference>
<dbReference type="GO" id="GO:0009886">
    <property type="term" value="P:post-embryonic animal morphogenesis"/>
    <property type="evidence" value="ECO:0007669"/>
    <property type="project" value="UniProtKB-ARBA"/>
</dbReference>
<keyword evidence="9" id="KW-0274">FAD</keyword>
<keyword evidence="25" id="KW-1185">Reference proteome</keyword>
<gene>
    <name evidence="24" type="ORF">SNE40_012075</name>
</gene>
<dbReference type="Pfam" id="PF08030">
    <property type="entry name" value="NAD_binding_6"/>
    <property type="match status" value="1"/>
</dbReference>
<dbReference type="FunFam" id="3.40.50.80:FF:000020">
    <property type="entry name" value="Dual oxidase 1"/>
    <property type="match status" value="1"/>
</dbReference>
<accession>A0AAN8JTK2</accession>
<evidence type="ECO:0000256" key="5">
    <source>
        <dbReference type="ARBA" id="ARBA00022630"/>
    </source>
</evidence>
<evidence type="ECO:0000256" key="17">
    <source>
        <dbReference type="ARBA" id="ARBA00047455"/>
    </source>
</evidence>
<keyword evidence="5" id="KW-0285">Flavoprotein</keyword>
<comment type="catalytic activity">
    <reaction evidence="17">
        <text>NADH + O2 + H(+) = H2O2 + NAD(+)</text>
        <dbReference type="Rhea" id="RHEA:11264"/>
        <dbReference type="ChEBI" id="CHEBI:15378"/>
        <dbReference type="ChEBI" id="CHEBI:15379"/>
        <dbReference type="ChEBI" id="CHEBI:16240"/>
        <dbReference type="ChEBI" id="CHEBI:57540"/>
        <dbReference type="ChEBI" id="CHEBI:57945"/>
        <dbReference type="EC" id="1.6.3.1"/>
    </reaction>
</comment>
<dbReference type="InterPro" id="IPR018247">
    <property type="entry name" value="EF_Hand_1_Ca_BS"/>
</dbReference>
<feature type="domain" description="FAD-binding FR-type" evidence="23">
    <location>
        <begin position="1278"/>
        <end position="1383"/>
    </location>
</feature>
<dbReference type="GO" id="GO:0042303">
    <property type="term" value="P:molting cycle"/>
    <property type="evidence" value="ECO:0007669"/>
    <property type="project" value="UniProtKB-ARBA"/>
</dbReference>
<feature type="transmembrane region" description="Helical" evidence="20">
    <location>
        <begin position="638"/>
        <end position="661"/>
    </location>
</feature>
<dbReference type="InterPro" id="IPR017938">
    <property type="entry name" value="Riboflavin_synthase-like_b-brl"/>
</dbReference>
<dbReference type="InterPro" id="IPR013130">
    <property type="entry name" value="Fe3_Rdtase_TM_dom"/>
</dbReference>
<evidence type="ECO:0000256" key="7">
    <source>
        <dbReference type="ARBA" id="ARBA00022723"/>
    </source>
</evidence>
<dbReference type="InterPro" id="IPR010255">
    <property type="entry name" value="Haem_peroxidase_sf"/>
</dbReference>
<dbReference type="SUPFAM" id="SSF52343">
    <property type="entry name" value="Ferredoxin reductase-like, C-terminal NADP-linked domain"/>
    <property type="match status" value="1"/>
</dbReference>
<comment type="caution">
    <text evidence="24">The sequence shown here is derived from an EMBL/GenBank/DDBJ whole genome shotgun (WGS) entry which is preliminary data.</text>
</comment>
<feature type="transmembrane region" description="Helical" evidence="20">
    <location>
        <begin position="1192"/>
        <end position="1216"/>
    </location>
</feature>
<keyword evidence="15" id="KW-0325">Glycoprotein</keyword>
<dbReference type="GO" id="GO:0016324">
    <property type="term" value="C:apical plasma membrane"/>
    <property type="evidence" value="ECO:0007669"/>
    <property type="project" value="UniProtKB-SubCell"/>
</dbReference>
<evidence type="ECO:0000256" key="8">
    <source>
        <dbReference type="ARBA" id="ARBA00022737"/>
    </source>
</evidence>
<dbReference type="PROSITE" id="PS50222">
    <property type="entry name" value="EF_HAND_2"/>
    <property type="match status" value="2"/>
</dbReference>
<keyword evidence="10" id="KW-0106">Calcium</keyword>
<dbReference type="GO" id="GO:0042742">
    <property type="term" value="P:defense response to bacterium"/>
    <property type="evidence" value="ECO:0007669"/>
    <property type="project" value="UniProtKB-ARBA"/>
</dbReference>
<evidence type="ECO:0000259" key="23">
    <source>
        <dbReference type="PROSITE" id="PS51384"/>
    </source>
</evidence>
<evidence type="ECO:0000259" key="22">
    <source>
        <dbReference type="PROSITE" id="PS50222"/>
    </source>
</evidence>
<dbReference type="SUPFAM" id="SSF47473">
    <property type="entry name" value="EF-hand"/>
    <property type="match status" value="1"/>
</dbReference>
<feature type="transmembrane region" description="Helical" evidence="20">
    <location>
        <begin position="1055"/>
        <end position="1075"/>
    </location>
</feature>
<dbReference type="InterPro" id="IPR017927">
    <property type="entry name" value="FAD-bd_FR_type"/>
</dbReference>
<dbReference type="GO" id="GO:0042744">
    <property type="term" value="P:hydrogen peroxide catabolic process"/>
    <property type="evidence" value="ECO:0007669"/>
    <property type="project" value="UniProtKB-KW"/>
</dbReference>
<dbReference type="GO" id="GO:0043020">
    <property type="term" value="C:NADPH oxidase complex"/>
    <property type="evidence" value="ECO:0007669"/>
    <property type="project" value="TreeGrafter"/>
</dbReference>
<feature type="signal peptide" evidence="21">
    <location>
        <begin position="1"/>
        <end position="19"/>
    </location>
</feature>
<keyword evidence="7 19" id="KW-0479">Metal-binding</keyword>
<feature type="chain" id="PRO_5043019797" description="NAD(P)H oxidase (H2O2-forming)" evidence="21">
    <location>
        <begin position="20"/>
        <end position="1558"/>
    </location>
</feature>
<reference evidence="24 25" key="1">
    <citation type="submission" date="2024-01" db="EMBL/GenBank/DDBJ databases">
        <title>The genome of the rayed Mediterranean limpet Patella caerulea (Linnaeus, 1758).</title>
        <authorList>
            <person name="Anh-Thu Weber A."/>
            <person name="Halstead-Nussloch G."/>
        </authorList>
    </citation>
    <scope>NUCLEOTIDE SEQUENCE [LARGE SCALE GENOMIC DNA]</scope>
    <source>
        <strain evidence="24">AATW-2023a</strain>
        <tissue evidence="24">Whole specimen</tissue>
    </source>
</reference>
<evidence type="ECO:0000256" key="12">
    <source>
        <dbReference type="ARBA" id="ARBA00022989"/>
    </source>
</evidence>
<keyword evidence="11" id="KW-0521">NADP</keyword>
<feature type="domain" description="EF-hand" evidence="22">
    <location>
        <begin position="859"/>
        <end position="894"/>
    </location>
</feature>
<evidence type="ECO:0000256" key="2">
    <source>
        <dbReference type="ARBA" id="ARBA00005644"/>
    </source>
</evidence>
<sequence>MDRRKCLLALYLLIVYSSAQEEEETELTPQDGYYNNLIHPDWGAIDGQLLRRSPVAYEDGVFELSGRNRPNPFRISDLAHGGDQGNGSVRGRNSFLVFFGQQVVEEIMDSQRPGCPREFINIDVYKGHPIYDQGGKGDIKMPLLRTRFDQRTGYSPNNPRQQLNEITPYIDGGLMYGTSKAWTDTLRSFKDGKLLSNDESQLIPESFPVKNTIRLPMANPPPPREHELKPVNRFYRLGNPRGNENPMLLTFGVIWFRWHNVVAKRLKDEHPSWNDEQLFNRARQVVIAHHQKIVMYDWLPRWLSISNDSANAAFTEIPPYVNKVENTNGTSQVDPTLKFQQGYDPNIHPGISQEFQAAALRFGHTLVPSGILTRRILANGTCLNTTNTITNGLGHRQDFKGIRVCTSYWNSQEPLDTPQPGVDGVVLGMISTLSEKEDHIIVEDLRGNVFGPLDFNQRDLAAINIQRGRDHGLPGYNKVREAYGLAPKEDWTSINPAISSILVRLQSLYGNTTRPDELDVFTGGLLETVDNGPGELFRAITLEQFLRIRNGDRFWFENMDNGLFTESQVDEIMNVTMKEILTKTTNIASTNLTEDVFRCVQGTNMCGCNDPFDNNEEGRNFETCVQLSTYDYFNGSEVSFSLTFVGVGLFIPLTIGVMILMAKHKEKQMNLAKRRPPVVSESDPNKFYAIEWVGTKSGERNVKVELERGRKKIMVSDRTGKMLRLIDLRRTERIHFRLSDDKDMSLASIRIPGESDLILRFLSMSERQTVVSHIEKFLQDLGINRERHEFKEETIMKDATSFDDRKELLDTFFKVVCLQAFKKDSALTNIGELDQEKVNEIGKIKLTRTEFADALGLQPNSLFVRNMFLLVDRSKDGFVSFEEFLGMFVTMANGNAEEKAKMLFNMYDLKRKGELSRKDFTKMIKSMMDLADASIEDTRVDKLLDQMFQHAGIANKQHMTFDDFKKIFVSEEYSDILKNSTLALDKVQTHGGGTGVIQRKKTVLNRYRNQSYHDTANRRASKIKITTTKKQLPMGKFQTKLHEFTRYVENYRLQIFWFTLFNLVNFGIFIERAYFYSVEREHAGLRRLAGYGVSVTRGAASVQMFLYSALLVTMSRNTLTFFRETFLHRFIPFDSFHAMHKFTAYAALVATIMHVVGHAINLYHICTQASTDLNCYFREYFRATDVLSTFHYWAYTTVTGITGIILTIIIIIMYVFAHEYGRRHVFKAFWFTHNFYVLLYIFMILHGAGRLVQDALFPYFFLGPMVIFVLDKMISLSRNKVEISVKKAQILPSGVTNLVFKRPLNFDYKSGQWVRIACLDLGESEYHPFTLTSAPNEENLSLHIRAVGPWTTNIRRVYDPNNVVGNKFPKLYLDGPFGEGHQDWYRYPVAVLVGGGIGVTPFASILKDLVSKSRMKVKFPCQKVYFLWVTRTQKSFEWMTDIIREVEGGDINGLVSVHIFITQFQQKFDFRTTMLYICERHFQKIAGQSLFTGLRATTHFGRPKFQDFLQTLAYEHEGVQQIGVFSCGPPPMTHNVENACTSLNKIEGPTYTHHYENF</sequence>
<proteinExistence type="inferred from homology"/>
<dbReference type="Gene3D" id="3.40.50.80">
    <property type="entry name" value="Nucleotide-binding domain of ferredoxin-NADP reductase (FNR) module"/>
    <property type="match status" value="1"/>
</dbReference>
<evidence type="ECO:0000256" key="18">
    <source>
        <dbReference type="ARBA" id="ARBA00048762"/>
    </source>
</evidence>
<dbReference type="PROSITE" id="PS00018">
    <property type="entry name" value="EF_HAND_1"/>
    <property type="match status" value="1"/>
</dbReference>
<dbReference type="GO" id="GO:0004601">
    <property type="term" value="F:peroxidase activity"/>
    <property type="evidence" value="ECO:0007669"/>
    <property type="project" value="UniProtKB-KW"/>
</dbReference>
<feature type="transmembrane region" description="Helical" evidence="20">
    <location>
        <begin position="1142"/>
        <end position="1163"/>
    </location>
</feature>
<dbReference type="SUPFAM" id="SSF63380">
    <property type="entry name" value="Riboflavin synthase domain-like"/>
    <property type="match status" value="1"/>
</dbReference>
<keyword evidence="16" id="KW-0376">Hydrogen peroxide</keyword>
<comment type="similarity">
    <text evidence="2">In the N-terminal section; belongs to the peroxidase family.</text>
</comment>
<dbReference type="Pfam" id="PF01794">
    <property type="entry name" value="Ferric_reduct"/>
    <property type="match status" value="1"/>
</dbReference>
<dbReference type="PANTHER" id="PTHR11972:SF208">
    <property type="entry name" value="DUAL OXIDASE-LIKE PROTEIN"/>
    <property type="match status" value="1"/>
</dbReference>
<keyword evidence="12 20" id="KW-1133">Transmembrane helix</keyword>
<dbReference type="InterPro" id="IPR011992">
    <property type="entry name" value="EF-hand-dom_pair"/>
</dbReference>
<evidence type="ECO:0000256" key="6">
    <source>
        <dbReference type="ARBA" id="ARBA00022692"/>
    </source>
</evidence>
<dbReference type="Gene3D" id="2.40.30.10">
    <property type="entry name" value="Translation factors"/>
    <property type="match status" value="1"/>
</dbReference>
<evidence type="ECO:0000256" key="15">
    <source>
        <dbReference type="ARBA" id="ARBA00023180"/>
    </source>
</evidence>
<dbReference type="SFLD" id="SFLDG01168">
    <property type="entry name" value="Ferric_reductase_subgroup_(FRE"/>
    <property type="match status" value="1"/>
</dbReference>
<evidence type="ECO:0000256" key="10">
    <source>
        <dbReference type="ARBA" id="ARBA00022837"/>
    </source>
</evidence>
<dbReference type="GO" id="GO:0016174">
    <property type="term" value="F:NAD(P)H oxidase H2O2-forming activity"/>
    <property type="evidence" value="ECO:0007669"/>
    <property type="project" value="UniProtKB-EC"/>
</dbReference>
<keyword evidence="13" id="KW-0560">Oxidoreductase</keyword>
<protein>
    <recommendedName>
        <fullName evidence="3">NAD(P)H oxidase (H2O2-forming)</fullName>
        <ecNumber evidence="3">1.6.3.1</ecNumber>
    </recommendedName>
</protein>
<dbReference type="PROSITE" id="PS51384">
    <property type="entry name" value="FAD_FR"/>
    <property type="match status" value="1"/>
</dbReference>
<dbReference type="Pfam" id="PF08022">
    <property type="entry name" value="FAD_binding_8"/>
    <property type="match status" value="1"/>
</dbReference>
<keyword evidence="8" id="KW-0677">Repeat</keyword>
<keyword evidence="4" id="KW-0575">Peroxidase</keyword>
<dbReference type="PANTHER" id="PTHR11972">
    <property type="entry name" value="NADPH OXIDASE"/>
    <property type="match status" value="1"/>
</dbReference>
<evidence type="ECO:0000256" key="9">
    <source>
        <dbReference type="ARBA" id="ARBA00022827"/>
    </source>
</evidence>
<dbReference type="InterPro" id="IPR019791">
    <property type="entry name" value="Haem_peroxidase_animal"/>
</dbReference>
<evidence type="ECO:0000313" key="25">
    <source>
        <dbReference type="Proteomes" id="UP001347796"/>
    </source>
</evidence>
<dbReference type="InterPro" id="IPR050369">
    <property type="entry name" value="RBOH/FRE"/>
</dbReference>
<dbReference type="SFLD" id="SFLDG01169">
    <property type="entry name" value="NADPH_oxidase_subgroup_(NOX)"/>
    <property type="match status" value="1"/>
</dbReference>
<evidence type="ECO:0000256" key="19">
    <source>
        <dbReference type="PIRSR" id="PIRSR619791-2"/>
    </source>
</evidence>
<dbReference type="EMBL" id="JAZGQO010000008">
    <property type="protein sequence ID" value="KAK6179798.1"/>
    <property type="molecule type" value="Genomic_DNA"/>
</dbReference>
<dbReference type="SMART" id="SM00054">
    <property type="entry name" value="EFh"/>
    <property type="match status" value="3"/>
</dbReference>
<keyword evidence="21" id="KW-0732">Signal</keyword>
<evidence type="ECO:0000256" key="16">
    <source>
        <dbReference type="ARBA" id="ARBA00023324"/>
    </source>
</evidence>
<dbReference type="InterPro" id="IPR039261">
    <property type="entry name" value="FNR_nucleotide-bd"/>
</dbReference>
<dbReference type="PRINTS" id="PR00457">
    <property type="entry name" value="ANPEROXIDASE"/>
</dbReference>
<keyword evidence="19" id="KW-0408">Iron</keyword>
<dbReference type="GO" id="GO:0020037">
    <property type="term" value="F:heme binding"/>
    <property type="evidence" value="ECO:0007669"/>
    <property type="project" value="InterPro"/>
</dbReference>
<comment type="catalytic activity">
    <reaction evidence="18">
        <text>NADPH + O2 + H(+) = H2O2 + NADP(+)</text>
        <dbReference type="Rhea" id="RHEA:11260"/>
        <dbReference type="ChEBI" id="CHEBI:15378"/>
        <dbReference type="ChEBI" id="CHEBI:15379"/>
        <dbReference type="ChEBI" id="CHEBI:16240"/>
        <dbReference type="ChEBI" id="CHEBI:57783"/>
        <dbReference type="ChEBI" id="CHEBI:58349"/>
        <dbReference type="EC" id="1.6.3.1"/>
    </reaction>
</comment>
<dbReference type="Proteomes" id="UP001347796">
    <property type="component" value="Unassembled WGS sequence"/>
</dbReference>
<dbReference type="InterPro" id="IPR002048">
    <property type="entry name" value="EF_hand_dom"/>
</dbReference>
<feature type="binding site" description="axial binding residue" evidence="19">
    <location>
        <position position="364"/>
    </location>
    <ligand>
        <name>heme b</name>
        <dbReference type="ChEBI" id="CHEBI:60344"/>
    </ligand>
    <ligandPart>
        <name>Fe</name>
        <dbReference type="ChEBI" id="CHEBI:18248"/>
    </ligandPart>
</feature>
<keyword evidence="14 20" id="KW-0472">Membrane</keyword>